<dbReference type="InterPro" id="IPR001870">
    <property type="entry name" value="B30.2/SPRY"/>
</dbReference>
<dbReference type="InterPro" id="IPR043136">
    <property type="entry name" value="B30.2/SPRY_sf"/>
</dbReference>
<dbReference type="Proteomes" id="UP000559068">
    <property type="component" value="Unassembled WGS sequence"/>
</dbReference>
<dbReference type="OrthoDB" id="6270329at2759"/>
<keyword evidence="3" id="KW-1185">Reference proteome</keyword>
<dbReference type="AlphaFoldDB" id="A0A7K6U822"/>
<protein>
    <submittedName>
        <fullName evidence="2">BT3A1 protein</fullName>
    </submittedName>
</protein>
<dbReference type="InterPro" id="IPR003877">
    <property type="entry name" value="SPRY_dom"/>
</dbReference>
<evidence type="ECO:0000313" key="2">
    <source>
        <dbReference type="EMBL" id="NWX18568.1"/>
    </source>
</evidence>
<dbReference type="InterPro" id="IPR003879">
    <property type="entry name" value="Butyrophylin_SPRY"/>
</dbReference>
<dbReference type="PROSITE" id="PS50188">
    <property type="entry name" value="B302_SPRY"/>
    <property type="match status" value="1"/>
</dbReference>
<feature type="non-terminal residue" evidence="2">
    <location>
        <position position="173"/>
    </location>
</feature>
<dbReference type="SMART" id="SM00589">
    <property type="entry name" value="PRY"/>
    <property type="match status" value="1"/>
</dbReference>
<dbReference type="SUPFAM" id="SSF49899">
    <property type="entry name" value="Concanavalin A-like lectins/glucanases"/>
    <property type="match status" value="1"/>
</dbReference>
<proteinExistence type="predicted"/>
<reference evidence="2 3" key="1">
    <citation type="submission" date="2019-09" db="EMBL/GenBank/DDBJ databases">
        <title>Bird 10,000 Genomes (B10K) Project - Family phase.</title>
        <authorList>
            <person name="Zhang G."/>
        </authorList>
    </citation>
    <scope>NUCLEOTIDE SEQUENCE [LARGE SCALE GENOMIC DNA]</scope>
    <source>
        <strain evidence="2">B10K-DU-029-76</strain>
        <tissue evidence="2">Heart</tissue>
    </source>
</reference>
<dbReference type="InterPro" id="IPR013320">
    <property type="entry name" value="ConA-like_dom_sf"/>
</dbReference>
<dbReference type="Gene3D" id="2.60.120.920">
    <property type="match status" value="1"/>
</dbReference>
<name>A0A7K6U822_9AVES</name>
<dbReference type="SMART" id="SM00449">
    <property type="entry name" value="SPRY"/>
    <property type="match status" value="1"/>
</dbReference>
<dbReference type="InterPro" id="IPR006574">
    <property type="entry name" value="PRY"/>
</dbReference>
<comment type="caution">
    <text evidence="2">The sequence shown here is derived from an EMBL/GenBank/DDBJ whole genome shotgun (WGS) entry which is preliminary data.</text>
</comment>
<dbReference type="FunFam" id="2.60.120.920:FF:000004">
    <property type="entry name" value="Butyrophilin subfamily 1 member A1"/>
    <property type="match status" value="1"/>
</dbReference>
<feature type="domain" description="B30.2/SPRY" evidence="1">
    <location>
        <begin position="1"/>
        <end position="173"/>
    </location>
</feature>
<dbReference type="PANTHER" id="PTHR24103">
    <property type="entry name" value="E3 UBIQUITIN-PROTEIN LIGASE TRIM"/>
    <property type="match status" value="1"/>
</dbReference>
<accession>A0A7K6U822</accession>
<dbReference type="Pfam" id="PF00622">
    <property type="entry name" value="SPRY"/>
    <property type="match status" value="1"/>
</dbReference>
<dbReference type="EMBL" id="VZRW01007705">
    <property type="protein sequence ID" value="NWX18568.1"/>
    <property type="molecule type" value="Genomic_DNA"/>
</dbReference>
<sequence>SPVQVTLDPKTANAELHLSEDLRCVWWGDRRTDLPSNPERFKFHPCVLGSRGFISGWHCWEVKIVGQGMWAMGVAKESLLRDQWFHMSPEQGVWALCVGAEGCKALTSPYPTPLVLYRVLQQIRICLNYGKGEVEFYDALSQELIFAFRQVSFKEETIYPWFRLVGEVHLRLL</sequence>
<feature type="non-terminal residue" evidence="2">
    <location>
        <position position="1"/>
    </location>
</feature>
<organism evidence="2 3">
    <name type="scientific">Aegotheles bennettii</name>
    <dbReference type="NCBI Taxonomy" id="48278"/>
    <lineage>
        <taxon>Eukaryota</taxon>
        <taxon>Metazoa</taxon>
        <taxon>Chordata</taxon>
        <taxon>Craniata</taxon>
        <taxon>Vertebrata</taxon>
        <taxon>Euteleostomi</taxon>
        <taxon>Archelosauria</taxon>
        <taxon>Archosauria</taxon>
        <taxon>Dinosauria</taxon>
        <taxon>Saurischia</taxon>
        <taxon>Theropoda</taxon>
        <taxon>Coelurosauria</taxon>
        <taxon>Aves</taxon>
        <taxon>Neognathae</taxon>
        <taxon>Neoaves</taxon>
        <taxon>Strisores</taxon>
        <taxon>Caprimulgiformes</taxon>
        <taxon>Aegothelidae</taxon>
        <taxon>Aegotheles</taxon>
    </lineage>
</organism>
<dbReference type="PRINTS" id="PR01407">
    <property type="entry name" value="BUTYPHLNCDUF"/>
</dbReference>
<gene>
    <name evidence="2" type="primary">Btn3a1</name>
    <name evidence="2" type="ORF">AEGBEN_R00486</name>
</gene>
<dbReference type="InterPro" id="IPR050143">
    <property type="entry name" value="TRIM/RBCC"/>
</dbReference>
<evidence type="ECO:0000259" key="1">
    <source>
        <dbReference type="PROSITE" id="PS50188"/>
    </source>
</evidence>
<dbReference type="Pfam" id="PF13765">
    <property type="entry name" value="PRY"/>
    <property type="match status" value="1"/>
</dbReference>
<evidence type="ECO:0000313" key="3">
    <source>
        <dbReference type="Proteomes" id="UP000559068"/>
    </source>
</evidence>